<sequence length="382" mass="42153">MSTKIKKFMMLTMSIVMLTGCGGNTEVEDVSAVTHNYAQEAFSNIEPLAEAVTLNIGSLSSSTHGFNNYLIEKLGGFEYANLDGEVIVFGSGPIMVEAMASGDCEVGPYGLGGTLAGTIGQDMVNIGAASRDYHALQIYAPNDSPIVTAGQVTPSAPELYGTPELWKGQEIFIPVGTTLHYMLSNGLQHLGLTTDDVKLTHMEVPNINTALRAGQCDIGGLWTNYPYGTINEKNTAIMKANDVGTVLVTAMATSQSIIDEKPEALQKWMELYFAAVDWTYESEGNLNQAIEWFMEWNEENGIPSVKEEIAAHMQYQKCYTLEENISMFNTLSENGKYNLFMEYNVEPLKFYIEQGNYKPEDMDKFLDPIYLNNTFLDNLAGK</sequence>
<keyword evidence="2" id="KW-1185">Reference proteome</keyword>
<dbReference type="EMBL" id="LJHD01000003">
    <property type="protein sequence ID" value="ONI46549.1"/>
    <property type="molecule type" value="Genomic_DNA"/>
</dbReference>
<comment type="caution">
    <text evidence="1">The sequence shown here is derived from an EMBL/GenBank/DDBJ whole genome shotgun (WGS) entry which is preliminary data.</text>
</comment>
<proteinExistence type="predicted"/>
<organism evidence="1 2">
    <name type="scientific">Candidatus Epulonipiscium fishelsonii</name>
    <dbReference type="NCBI Taxonomy" id="77094"/>
    <lineage>
        <taxon>Bacteria</taxon>
        <taxon>Bacillati</taxon>
        <taxon>Bacillota</taxon>
        <taxon>Clostridia</taxon>
        <taxon>Lachnospirales</taxon>
        <taxon>Lachnospiraceae</taxon>
        <taxon>Candidatus Epulonipiscium</taxon>
    </lineage>
</organism>
<evidence type="ECO:0000313" key="2">
    <source>
        <dbReference type="Proteomes" id="UP000188637"/>
    </source>
</evidence>
<protein>
    <submittedName>
        <fullName evidence="1">Uncharacterized protein</fullName>
    </submittedName>
</protein>
<reference evidence="1" key="1">
    <citation type="submission" date="2016-08" db="EMBL/GenBank/DDBJ databases">
        <authorList>
            <person name="Ngugi D.K."/>
            <person name="Miyake S."/>
            <person name="Stingl U."/>
        </authorList>
    </citation>
    <scope>NUCLEOTIDE SEQUENCE</scope>
    <source>
        <strain evidence="1">SCG-D08WGA-EpuloA1</strain>
    </source>
</reference>
<name>A0ACC8XJA9_9FIRM</name>
<gene>
    <name evidence="1" type="ORF">AN640_03115</name>
</gene>
<dbReference type="Proteomes" id="UP000188637">
    <property type="component" value="Unassembled WGS sequence"/>
</dbReference>
<accession>A0ACC8XJA9</accession>
<evidence type="ECO:0000313" key="1">
    <source>
        <dbReference type="EMBL" id="ONI46549.1"/>
    </source>
</evidence>